<dbReference type="PROSITE" id="PS50076">
    <property type="entry name" value="DNAJ_2"/>
    <property type="match status" value="1"/>
</dbReference>
<feature type="compositionally biased region" description="Basic and acidic residues" evidence="2">
    <location>
        <begin position="62"/>
        <end position="71"/>
    </location>
</feature>
<dbReference type="PANTHER" id="PTHR44360">
    <property type="entry name" value="DNAJ HOMOLOG SUBFAMILY B MEMBER 9"/>
    <property type="match status" value="1"/>
</dbReference>
<feature type="compositionally biased region" description="Basic and acidic residues" evidence="2">
    <location>
        <begin position="224"/>
        <end position="234"/>
    </location>
</feature>
<dbReference type="EMBL" id="PDNA01000214">
    <property type="protein sequence ID" value="PGH03135.1"/>
    <property type="molecule type" value="Genomic_DNA"/>
</dbReference>
<evidence type="ECO:0000256" key="2">
    <source>
        <dbReference type="SAM" id="MobiDB-lite"/>
    </source>
</evidence>
<feature type="compositionally biased region" description="Polar residues" evidence="2">
    <location>
        <begin position="143"/>
        <end position="160"/>
    </location>
</feature>
<comment type="caution">
    <text evidence="4">The sequence shown here is derived from an EMBL/GenBank/DDBJ whole genome shotgun (WGS) entry which is preliminary data.</text>
</comment>
<evidence type="ECO:0000256" key="1">
    <source>
        <dbReference type="ARBA" id="ARBA00023186"/>
    </source>
</evidence>
<dbReference type="STRING" id="1447883.A0A2B7X2I4"/>
<dbReference type="PRINTS" id="PR00625">
    <property type="entry name" value="JDOMAIN"/>
</dbReference>
<dbReference type="Pfam" id="PF00226">
    <property type="entry name" value="DnaJ"/>
    <property type="match status" value="1"/>
</dbReference>
<dbReference type="CDD" id="cd06257">
    <property type="entry name" value="DnaJ"/>
    <property type="match status" value="1"/>
</dbReference>
<protein>
    <recommendedName>
        <fullName evidence="3">J domain-containing protein</fullName>
    </recommendedName>
</protein>
<dbReference type="Gene3D" id="1.10.287.110">
    <property type="entry name" value="DnaJ domain"/>
    <property type="match status" value="1"/>
</dbReference>
<feature type="domain" description="J" evidence="3">
    <location>
        <begin position="8"/>
        <end position="71"/>
    </location>
</feature>
<dbReference type="OrthoDB" id="442087at2759"/>
<feature type="region of interest" description="Disordered" evidence="2">
    <location>
        <begin position="314"/>
        <end position="517"/>
    </location>
</feature>
<feature type="compositionally biased region" description="Pro residues" evidence="2">
    <location>
        <begin position="94"/>
        <end position="107"/>
    </location>
</feature>
<reference evidence="4 5" key="1">
    <citation type="submission" date="2017-10" db="EMBL/GenBank/DDBJ databases">
        <title>Comparative genomics in systemic dimorphic fungi from Ajellomycetaceae.</title>
        <authorList>
            <person name="Munoz J.F."/>
            <person name="Mcewen J.G."/>
            <person name="Clay O.K."/>
            <person name="Cuomo C.A."/>
        </authorList>
    </citation>
    <scope>NUCLEOTIDE SEQUENCE [LARGE SCALE GENOMIC DNA]</scope>
    <source>
        <strain evidence="4 5">UAMH7299</strain>
    </source>
</reference>
<feature type="region of interest" description="Disordered" evidence="2">
    <location>
        <begin position="58"/>
        <end position="283"/>
    </location>
</feature>
<sequence>MDQTEYVDHYAVLGVTPDAPLAEIKSQYRKLILKHHPDKNGGQQSNEFIKVQQAYEILEDEEARKEYDGRRERRKQRHQQREQSGTFETAQAPGPQPQPFAGPPSPGRQPRYSGDNTGPPPPPRSAPGLAWNPSRGHYELTIDPTTPKQSRAQTWPTHQEASAPRTRRYSHDDGHSSPSSSRRPSRKNSREEEAGMGPEAVPARERRPSLHEPPRSPKPHHHYRENSRDKGERRRPGRVPGLERSSTWNGSQSLESPRYREIEKGENERMGSRRSPVHPYPPYHVEYITVPEESDEDEENISGKVPSVYRHVYANVPSPTRSSRIANEIRPSRYPDSGYPSPRHHHIEEELRPPSGYDYPVPAQSRSRHFTAEVEVPPRSSRRRSSSSSDAIKPATVLITPRQTPKSPPPVTGARQHTKYPGSLDPPPRKKKSTTESSVKSTKIHFIRGPSHDEEKNKKDKRDHHRRSSREGGSEKLSRTITTGVIYEVYTPSRETFQSTSSYSKTNYSGARSPRGY</sequence>
<dbReference type="InterPro" id="IPR001623">
    <property type="entry name" value="DnaJ_domain"/>
</dbReference>
<dbReference type="InterPro" id="IPR051948">
    <property type="entry name" value="Hsp70_co-chaperone_J-domain"/>
</dbReference>
<evidence type="ECO:0000313" key="5">
    <source>
        <dbReference type="Proteomes" id="UP000224634"/>
    </source>
</evidence>
<dbReference type="InterPro" id="IPR036869">
    <property type="entry name" value="J_dom_sf"/>
</dbReference>
<feature type="compositionally biased region" description="Basic and acidic residues" evidence="2">
    <location>
        <begin position="202"/>
        <end position="215"/>
    </location>
</feature>
<dbReference type="SUPFAM" id="SSF46565">
    <property type="entry name" value="Chaperone J-domain"/>
    <property type="match status" value="1"/>
</dbReference>
<evidence type="ECO:0000259" key="3">
    <source>
        <dbReference type="PROSITE" id="PS50076"/>
    </source>
</evidence>
<feature type="compositionally biased region" description="Polar residues" evidence="2">
    <location>
        <begin position="493"/>
        <end position="510"/>
    </location>
</feature>
<dbReference type="GO" id="GO:0005783">
    <property type="term" value="C:endoplasmic reticulum"/>
    <property type="evidence" value="ECO:0007669"/>
    <property type="project" value="TreeGrafter"/>
</dbReference>
<dbReference type="GO" id="GO:0051787">
    <property type="term" value="F:misfolded protein binding"/>
    <property type="evidence" value="ECO:0007669"/>
    <property type="project" value="TreeGrafter"/>
</dbReference>
<feature type="compositionally biased region" description="Basic and acidic residues" evidence="2">
    <location>
        <begin position="257"/>
        <end position="271"/>
    </location>
</feature>
<dbReference type="GO" id="GO:0051087">
    <property type="term" value="F:protein-folding chaperone binding"/>
    <property type="evidence" value="ECO:0007669"/>
    <property type="project" value="TreeGrafter"/>
</dbReference>
<keyword evidence="1" id="KW-0143">Chaperone</keyword>
<feature type="compositionally biased region" description="Polar residues" evidence="2">
    <location>
        <begin position="244"/>
        <end position="255"/>
    </location>
</feature>
<dbReference type="AlphaFoldDB" id="A0A2B7X2I4"/>
<organism evidence="4 5">
    <name type="scientific">Polytolypa hystricis (strain UAMH7299)</name>
    <dbReference type="NCBI Taxonomy" id="1447883"/>
    <lineage>
        <taxon>Eukaryota</taxon>
        <taxon>Fungi</taxon>
        <taxon>Dikarya</taxon>
        <taxon>Ascomycota</taxon>
        <taxon>Pezizomycotina</taxon>
        <taxon>Eurotiomycetes</taxon>
        <taxon>Eurotiomycetidae</taxon>
        <taxon>Onygenales</taxon>
        <taxon>Onygenales incertae sedis</taxon>
        <taxon>Polytolypa</taxon>
    </lineage>
</organism>
<accession>A0A2B7X2I4</accession>
<dbReference type="InterPro" id="IPR018253">
    <property type="entry name" value="DnaJ_domain_CS"/>
</dbReference>
<dbReference type="GO" id="GO:0036503">
    <property type="term" value="P:ERAD pathway"/>
    <property type="evidence" value="ECO:0007669"/>
    <property type="project" value="TreeGrafter"/>
</dbReference>
<dbReference type="Proteomes" id="UP000224634">
    <property type="component" value="Unassembled WGS sequence"/>
</dbReference>
<keyword evidence="5" id="KW-1185">Reference proteome</keyword>
<evidence type="ECO:0000313" key="4">
    <source>
        <dbReference type="EMBL" id="PGH03135.1"/>
    </source>
</evidence>
<dbReference type="SMART" id="SM00271">
    <property type="entry name" value="DnaJ"/>
    <property type="match status" value="1"/>
</dbReference>
<feature type="compositionally biased region" description="Basic and acidic residues" evidence="2">
    <location>
        <begin position="450"/>
        <end position="460"/>
    </location>
</feature>
<feature type="compositionally biased region" description="Basic and acidic residues" evidence="2">
    <location>
        <begin position="469"/>
        <end position="478"/>
    </location>
</feature>
<dbReference type="PANTHER" id="PTHR44360:SF1">
    <property type="entry name" value="DNAJ HOMOLOG SUBFAMILY B MEMBER 9"/>
    <property type="match status" value="1"/>
</dbReference>
<gene>
    <name evidence="4" type="ORF">AJ80_08730</name>
</gene>
<dbReference type="PROSITE" id="PS00636">
    <property type="entry name" value="DNAJ_1"/>
    <property type="match status" value="1"/>
</dbReference>
<proteinExistence type="predicted"/>
<name>A0A2B7X2I4_POLH7</name>